<dbReference type="PIRSF" id="PIRSF001435">
    <property type="entry name" value="Nth"/>
    <property type="match status" value="1"/>
</dbReference>
<keyword evidence="8 11" id="KW-0234">DNA repair</keyword>
<dbReference type="EC" id="4.2.99.18" evidence="11"/>
<feature type="binding site" evidence="11">
    <location>
        <position position="219"/>
    </location>
    <ligand>
        <name>[4Fe-4S] cluster</name>
        <dbReference type="ChEBI" id="CHEBI:49883"/>
    </ligand>
</feature>
<evidence type="ECO:0000256" key="1">
    <source>
        <dbReference type="ARBA" id="ARBA00008343"/>
    </source>
</evidence>
<comment type="similarity">
    <text evidence="1 11">Belongs to the Nth/MutY family.</text>
</comment>
<evidence type="ECO:0000313" key="13">
    <source>
        <dbReference type="EMBL" id="PDW04726.1"/>
    </source>
</evidence>
<dbReference type="InterPro" id="IPR004035">
    <property type="entry name" value="Endouclease-III_FeS-bd_BS"/>
</dbReference>
<evidence type="ECO:0000259" key="12">
    <source>
        <dbReference type="SMART" id="SM00478"/>
    </source>
</evidence>
<dbReference type="Pfam" id="PF00730">
    <property type="entry name" value="HhH-GPD"/>
    <property type="match status" value="1"/>
</dbReference>
<evidence type="ECO:0000256" key="6">
    <source>
        <dbReference type="ARBA" id="ARBA00023004"/>
    </source>
</evidence>
<feature type="binding site" evidence="11">
    <location>
        <position position="203"/>
    </location>
    <ligand>
        <name>[4Fe-4S] cluster</name>
        <dbReference type="ChEBI" id="CHEBI:49883"/>
    </ligand>
</feature>
<dbReference type="InterPro" id="IPR005759">
    <property type="entry name" value="Nth"/>
</dbReference>
<comment type="catalytic activity">
    <reaction evidence="11">
        <text>2'-deoxyribonucleotide-(2'-deoxyribose 5'-phosphate)-2'-deoxyribonucleotide-DNA = a 3'-end 2'-deoxyribonucleotide-(2,3-dehydro-2,3-deoxyribose 5'-phosphate)-DNA + a 5'-end 5'-phospho-2'-deoxyribonucleoside-DNA + H(+)</text>
        <dbReference type="Rhea" id="RHEA:66592"/>
        <dbReference type="Rhea" id="RHEA-COMP:13180"/>
        <dbReference type="Rhea" id="RHEA-COMP:16897"/>
        <dbReference type="Rhea" id="RHEA-COMP:17067"/>
        <dbReference type="ChEBI" id="CHEBI:15378"/>
        <dbReference type="ChEBI" id="CHEBI:136412"/>
        <dbReference type="ChEBI" id="CHEBI:157695"/>
        <dbReference type="ChEBI" id="CHEBI:167181"/>
        <dbReference type="EC" id="4.2.99.18"/>
    </reaction>
</comment>
<protein>
    <recommendedName>
        <fullName evidence="11">Endonuclease III</fullName>
        <ecNumber evidence="11">4.2.99.18</ecNumber>
    </recommendedName>
    <alternativeName>
        <fullName evidence="11">DNA-(apurinic or apyrimidinic site) lyase</fullName>
    </alternativeName>
</protein>
<reference evidence="14" key="1">
    <citation type="submission" date="2017-08" db="EMBL/GenBank/DDBJ databases">
        <authorList>
            <person name="Grouzdev D.S."/>
            <person name="Gaisin V.A."/>
            <person name="Rysina M.S."/>
            <person name="Gorlenko V.M."/>
        </authorList>
    </citation>
    <scope>NUCLEOTIDE SEQUENCE [LARGE SCALE GENOMIC DNA]</scope>
    <source>
        <strain evidence="14">Kir15-3F</strain>
    </source>
</reference>
<comment type="caution">
    <text evidence="13">The sequence shown here is derived from an EMBL/GenBank/DDBJ whole genome shotgun (WGS) entry which is preliminary data.</text>
</comment>
<keyword evidence="13" id="KW-0540">Nuclease</keyword>
<evidence type="ECO:0000256" key="2">
    <source>
        <dbReference type="ARBA" id="ARBA00022485"/>
    </source>
</evidence>
<dbReference type="SMART" id="SM00478">
    <property type="entry name" value="ENDO3c"/>
    <property type="match status" value="1"/>
</dbReference>
<dbReference type="GO" id="GO:0006285">
    <property type="term" value="P:base-excision repair, AP site formation"/>
    <property type="evidence" value="ECO:0007669"/>
    <property type="project" value="TreeGrafter"/>
</dbReference>
<dbReference type="RefSeq" id="WP_097642461.1">
    <property type="nucleotide sequence ID" value="NZ_NQWI01000005.1"/>
</dbReference>
<evidence type="ECO:0000256" key="7">
    <source>
        <dbReference type="ARBA" id="ARBA00023014"/>
    </source>
</evidence>
<dbReference type="PANTHER" id="PTHR43286">
    <property type="entry name" value="ENDONUCLEASE III-LIKE PROTEIN 1"/>
    <property type="match status" value="1"/>
</dbReference>
<dbReference type="GO" id="GO:0000703">
    <property type="term" value="F:oxidized pyrimidine nucleobase lesion DNA N-glycosylase activity"/>
    <property type="evidence" value="ECO:0007669"/>
    <property type="project" value="TreeGrafter"/>
</dbReference>
<dbReference type="CDD" id="cd00056">
    <property type="entry name" value="ENDO3c"/>
    <property type="match status" value="1"/>
</dbReference>
<comment type="function">
    <text evidence="11">DNA repair enzyme that has both DNA N-glycosylase activity and AP-lyase activity. The DNA N-glycosylase activity releases various damaged pyrimidines from DNA by cleaving the N-glycosidic bond, leaving an AP (apurinic/apyrimidinic) site. The AP-lyase activity cleaves the phosphodiester bond 3' to the AP site by a beta-elimination, leaving a 3'-terminal unsaturated sugar and a product with a terminal 5'-phosphate.</text>
</comment>
<keyword evidence="9 11" id="KW-0456">Lyase</keyword>
<dbReference type="GO" id="GO:0006289">
    <property type="term" value="P:nucleotide-excision repair"/>
    <property type="evidence" value="ECO:0007669"/>
    <property type="project" value="TreeGrafter"/>
</dbReference>
<keyword evidence="4 11" id="KW-0227">DNA damage</keyword>
<dbReference type="Pfam" id="PF00633">
    <property type="entry name" value="HHH"/>
    <property type="match status" value="1"/>
</dbReference>
<keyword evidence="2 11" id="KW-0004">4Fe-4S</keyword>
<dbReference type="OrthoDB" id="9800977at2"/>
<dbReference type="FunFam" id="1.10.340.30:FF:000001">
    <property type="entry name" value="Endonuclease III"/>
    <property type="match status" value="1"/>
</dbReference>
<sequence length="228" mass="25152">MSIDETSIHSRAPFPIDQVLATLKRELEHFTQPLIDQMGDQGTTPFHVLIATILSLRTKDTLTAVVAPRIFAQADTPQALLALGEARVAELIYPVGFYRNKARSIIEICQRLLDQHDGKVPAELEQLLALPGVGRKTANLVVTAGYGLPGICVDIHVHRICNRWGYVNTRNPDATELALRAQLPPIHWLSINRLLVTLGQNICHPTSPKCSQCPIAAHCGQIGVTRRR</sequence>
<dbReference type="GO" id="GO:0051539">
    <property type="term" value="F:4 iron, 4 sulfur cluster binding"/>
    <property type="evidence" value="ECO:0007669"/>
    <property type="project" value="UniProtKB-UniRule"/>
</dbReference>
<dbReference type="Proteomes" id="UP000220527">
    <property type="component" value="Unassembled WGS sequence"/>
</dbReference>
<evidence type="ECO:0000256" key="11">
    <source>
        <dbReference type="HAMAP-Rule" id="MF_00942"/>
    </source>
</evidence>
<evidence type="ECO:0000256" key="9">
    <source>
        <dbReference type="ARBA" id="ARBA00023239"/>
    </source>
</evidence>
<evidence type="ECO:0000256" key="10">
    <source>
        <dbReference type="ARBA" id="ARBA00023295"/>
    </source>
</evidence>
<keyword evidence="7 11" id="KW-0411">Iron-sulfur</keyword>
<dbReference type="InterPro" id="IPR000445">
    <property type="entry name" value="HhH_motif"/>
</dbReference>
<feature type="binding site" evidence="11">
    <location>
        <position position="213"/>
    </location>
    <ligand>
        <name>[4Fe-4S] cluster</name>
        <dbReference type="ChEBI" id="CHEBI:49883"/>
    </ligand>
</feature>
<dbReference type="PROSITE" id="PS00764">
    <property type="entry name" value="ENDONUCLEASE_III_1"/>
    <property type="match status" value="1"/>
</dbReference>
<dbReference type="InterPro" id="IPR004036">
    <property type="entry name" value="Endonuclease-III-like_CS2"/>
</dbReference>
<keyword evidence="6 11" id="KW-0408">Iron</keyword>
<dbReference type="GO" id="GO:0046872">
    <property type="term" value="F:metal ion binding"/>
    <property type="evidence" value="ECO:0007669"/>
    <property type="project" value="UniProtKB-KW"/>
</dbReference>
<keyword evidence="13" id="KW-0255">Endonuclease</keyword>
<comment type="cofactor">
    <cofactor evidence="11">
        <name>[4Fe-4S] cluster</name>
        <dbReference type="ChEBI" id="CHEBI:49883"/>
    </cofactor>
    <text evidence="11">Binds 1 [4Fe-4S] cluster.</text>
</comment>
<dbReference type="Pfam" id="PF10576">
    <property type="entry name" value="EndIII_4Fe-2S"/>
    <property type="match status" value="1"/>
</dbReference>
<dbReference type="SMART" id="SM00525">
    <property type="entry name" value="FES"/>
    <property type="match status" value="1"/>
</dbReference>
<dbReference type="PANTHER" id="PTHR43286:SF1">
    <property type="entry name" value="ENDONUCLEASE III-LIKE PROTEIN 1"/>
    <property type="match status" value="1"/>
</dbReference>
<keyword evidence="10 11" id="KW-0326">Glycosidase</keyword>
<evidence type="ECO:0000256" key="3">
    <source>
        <dbReference type="ARBA" id="ARBA00022723"/>
    </source>
</evidence>
<name>A0A2A6RP90_9CHLR</name>
<organism evidence="13 14">
    <name type="scientific">Candidatus Viridilinea mediisalina</name>
    <dbReference type="NCBI Taxonomy" id="2024553"/>
    <lineage>
        <taxon>Bacteria</taxon>
        <taxon>Bacillati</taxon>
        <taxon>Chloroflexota</taxon>
        <taxon>Chloroflexia</taxon>
        <taxon>Chloroflexales</taxon>
        <taxon>Chloroflexineae</taxon>
        <taxon>Oscillochloridaceae</taxon>
        <taxon>Candidatus Viridilinea</taxon>
    </lineage>
</organism>
<dbReference type="EMBL" id="NQWI01000005">
    <property type="protein sequence ID" value="PDW04726.1"/>
    <property type="molecule type" value="Genomic_DNA"/>
</dbReference>
<keyword evidence="3 11" id="KW-0479">Metal-binding</keyword>
<dbReference type="AlphaFoldDB" id="A0A2A6RP90"/>
<dbReference type="InterPro" id="IPR023170">
    <property type="entry name" value="HhH_base_excis_C"/>
</dbReference>
<keyword evidence="11" id="KW-0238">DNA-binding</keyword>
<dbReference type="InterPro" id="IPR011257">
    <property type="entry name" value="DNA_glycosylase"/>
</dbReference>
<feature type="binding site" evidence="11">
    <location>
        <position position="210"/>
    </location>
    <ligand>
        <name>[4Fe-4S] cluster</name>
        <dbReference type="ChEBI" id="CHEBI:49883"/>
    </ligand>
</feature>
<dbReference type="SUPFAM" id="SSF48150">
    <property type="entry name" value="DNA-glycosylase"/>
    <property type="match status" value="1"/>
</dbReference>
<dbReference type="Gene3D" id="1.10.340.30">
    <property type="entry name" value="Hypothetical protein, domain 2"/>
    <property type="match status" value="1"/>
</dbReference>
<dbReference type="InterPro" id="IPR003651">
    <property type="entry name" value="Endonuclease3_FeS-loop_motif"/>
</dbReference>
<dbReference type="HAMAP" id="MF_00942">
    <property type="entry name" value="Nth"/>
    <property type="match status" value="1"/>
</dbReference>
<keyword evidence="5 11" id="KW-0378">Hydrolase</keyword>
<dbReference type="GO" id="GO:0140078">
    <property type="term" value="F:class I DNA-(apurinic or apyrimidinic site) endonuclease activity"/>
    <property type="evidence" value="ECO:0007669"/>
    <property type="project" value="UniProtKB-EC"/>
</dbReference>
<proteinExistence type="inferred from homology"/>
<feature type="domain" description="HhH-GPD" evidence="12">
    <location>
        <begin position="54"/>
        <end position="201"/>
    </location>
</feature>
<keyword evidence="14" id="KW-1185">Reference proteome</keyword>
<evidence type="ECO:0000256" key="4">
    <source>
        <dbReference type="ARBA" id="ARBA00022763"/>
    </source>
</evidence>
<dbReference type="Gene3D" id="1.10.1670.10">
    <property type="entry name" value="Helix-hairpin-Helix base-excision DNA repair enzymes (C-terminal)"/>
    <property type="match status" value="1"/>
</dbReference>
<dbReference type="PROSITE" id="PS01155">
    <property type="entry name" value="ENDONUCLEASE_III_2"/>
    <property type="match status" value="1"/>
</dbReference>
<dbReference type="InterPro" id="IPR003265">
    <property type="entry name" value="HhH-GPD_domain"/>
</dbReference>
<evidence type="ECO:0000256" key="8">
    <source>
        <dbReference type="ARBA" id="ARBA00023204"/>
    </source>
</evidence>
<dbReference type="GO" id="GO:0003677">
    <property type="term" value="F:DNA binding"/>
    <property type="evidence" value="ECO:0007669"/>
    <property type="project" value="UniProtKB-UniRule"/>
</dbReference>
<evidence type="ECO:0000256" key="5">
    <source>
        <dbReference type="ARBA" id="ARBA00022801"/>
    </source>
</evidence>
<accession>A0A2A6RP90</accession>
<evidence type="ECO:0000313" key="14">
    <source>
        <dbReference type="Proteomes" id="UP000220527"/>
    </source>
</evidence>
<gene>
    <name evidence="11" type="primary">nth</name>
    <name evidence="13" type="ORF">CJ255_02190</name>
</gene>